<evidence type="ECO:0000313" key="3">
    <source>
        <dbReference type="Proteomes" id="UP000199337"/>
    </source>
</evidence>
<dbReference type="GO" id="GO:0009898">
    <property type="term" value="C:cytoplasmic side of plasma membrane"/>
    <property type="evidence" value="ECO:0007669"/>
    <property type="project" value="TreeGrafter"/>
</dbReference>
<keyword evidence="3" id="KW-1185">Reference proteome</keyword>
<dbReference type="GO" id="GO:0051782">
    <property type="term" value="P:negative regulation of cell division"/>
    <property type="evidence" value="ECO:0007669"/>
    <property type="project" value="TreeGrafter"/>
</dbReference>
<evidence type="ECO:0000259" key="1">
    <source>
        <dbReference type="Pfam" id="PF01656"/>
    </source>
</evidence>
<dbReference type="Proteomes" id="UP000199337">
    <property type="component" value="Unassembled WGS sequence"/>
</dbReference>
<dbReference type="InterPro" id="IPR050625">
    <property type="entry name" value="ParA/MinD_ATPase"/>
</dbReference>
<organism evidence="2 3">
    <name type="scientific">Desulfotruncus arcticus DSM 17038</name>
    <dbReference type="NCBI Taxonomy" id="1121424"/>
    <lineage>
        <taxon>Bacteria</taxon>
        <taxon>Bacillati</taxon>
        <taxon>Bacillota</taxon>
        <taxon>Clostridia</taxon>
        <taxon>Eubacteriales</taxon>
        <taxon>Desulfallaceae</taxon>
        <taxon>Desulfotruncus</taxon>
    </lineage>
</organism>
<dbReference type="RefSeq" id="WP_092468137.1">
    <property type="nucleotide sequence ID" value="NZ_FOOX01000001.1"/>
</dbReference>
<dbReference type="EMBL" id="FOOX01000001">
    <property type="protein sequence ID" value="SFF99181.1"/>
    <property type="molecule type" value="Genomic_DNA"/>
</dbReference>
<gene>
    <name evidence="2" type="ORF">SAMN05660649_00377</name>
</gene>
<dbReference type="InterPro" id="IPR002586">
    <property type="entry name" value="CobQ/CobB/MinD/ParA_Nub-bd_dom"/>
</dbReference>
<dbReference type="GO" id="GO:0016887">
    <property type="term" value="F:ATP hydrolysis activity"/>
    <property type="evidence" value="ECO:0007669"/>
    <property type="project" value="TreeGrafter"/>
</dbReference>
<dbReference type="SUPFAM" id="SSF52540">
    <property type="entry name" value="P-loop containing nucleoside triphosphate hydrolases"/>
    <property type="match status" value="1"/>
</dbReference>
<dbReference type="Gene3D" id="3.40.50.300">
    <property type="entry name" value="P-loop containing nucleotide triphosphate hydrolases"/>
    <property type="match status" value="1"/>
</dbReference>
<feature type="domain" description="CobQ/CobB/MinD/ParA nucleotide binding" evidence="1">
    <location>
        <begin position="4"/>
        <end position="223"/>
    </location>
</feature>
<dbReference type="OrthoDB" id="1804818at2"/>
<name>A0A1I2NCW8_9FIRM</name>
<dbReference type="GO" id="GO:0005829">
    <property type="term" value="C:cytosol"/>
    <property type="evidence" value="ECO:0007669"/>
    <property type="project" value="TreeGrafter"/>
</dbReference>
<dbReference type="Pfam" id="PF01656">
    <property type="entry name" value="CbiA"/>
    <property type="match status" value="1"/>
</dbReference>
<dbReference type="STRING" id="341036.SAMN05660649_00377"/>
<accession>A0A1I2NCW8</accession>
<dbReference type="AlphaFoldDB" id="A0A1I2NCW8"/>
<reference evidence="3" key="1">
    <citation type="submission" date="2016-10" db="EMBL/GenBank/DDBJ databases">
        <authorList>
            <person name="Varghese N."/>
            <person name="Submissions S."/>
        </authorList>
    </citation>
    <scope>NUCLEOTIDE SEQUENCE [LARGE SCALE GENOMIC DNA]</scope>
    <source>
        <strain evidence="3">DSM 17038</strain>
    </source>
</reference>
<dbReference type="GO" id="GO:0005524">
    <property type="term" value="F:ATP binding"/>
    <property type="evidence" value="ECO:0007669"/>
    <property type="project" value="TreeGrafter"/>
</dbReference>
<protein>
    <submittedName>
        <fullName evidence="2">CobQ/CobB/MinD/ParA nucleotide binding domain-containing protein</fullName>
    </submittedName>
</protein>
<dbReference type="InterPro" id="IPR027417">
    <property type="entry name" value="P-loop_NTPase"/>
</dbReference>
<dbReference type="PANTHER" id="PTHR43384:SF13">
    <property type="entry name" value="SLR0110 PROTEIN"/>
    <property type="match status" value="1"/>
</dbReference>
<proteinExistence type="predicted"/>
<evidence type="ECO:0000313" key="2">
    <source>
        <dbReference type="EMBL" id="SFF99181.1"/>
    </source>
</evidence>
<sequence length="249" mass="28198">MKAVAVYGFTTGSGKTTAAKELAGYRQRQGYNTLLVDMDLSQGKLTEILDLKKTPNIGDWLDDIFNRMETAPCWKIIYQPNEITKFYQDHPSGLKVLTTNFDQSHCNSPLLLNGMDIVVRSIQATAFDTVIFDTNNAMRDYTLDLMFRMDKVLMVADFLNFNQRNAEMLLRLLVDEGFNQDCLGFVLNRFPTFADENPEQISIAMGIPLDGVLPNFPDLAGKKKQGKIFSTVRSSRFTEEIGRIANRLE</sequence>
<dbReference type="PANTHER" id="PTHR43384">
    <property type="entry name" value="SEPTUM SITE-DETERMINING PROTEIN MIND HOMOLOG, CHLOROPLASTIC-RELATED"/>
    <property type="match status" value="1"/>
</dbReference>